<name>A0A8J3MY35_9CHLR</name>
<sequence>MVVASGVVVTLGVVVAVPVEDELDEDFEVATLFGTIAASFECL</sequence>
<evidence type="ECO:0000313" key="2">
    <source>
        <dbReference type="Proteomes" id="UP000612362"/>
    </source>
</evidence>
<accession>A0A8J3MY35</accession>
<protein>
    <submittedName>
        <fullName evidence="1">Uncharacterized protein</fullName>
    </submittedName>
</protein>
<dbReference type="AlphaFoldDB" id="A0A8J3MY35"/>
<organism evidence="1 2">
    <name type="scientific">Ktedonospora formicarum</name>
    <dbReference type="NCBI Taxonomy" id="2778364"/>
    <lineage>
        <taxon>Bacteria</taxon>
        <taxon>Bacillati</taxon>
        <taxon>Chloroflexota</taxon>
        <taxon>Ktedonobacteria</taxon>
        <taxon>Ktedonobacterales</taxon>
        <taxon>Ktedonobacteraceae</taxon>
        <taxon>Ktedonospora</taxon>
    </lineage>
</organism>
<keyword evidence="2" id="KW-1185">Reference proteome</keyword>
<dbReference type="EMBL" id="BNJF01000008">
    <property type="protein sequence ID" value="GHO50368.1"/>
    <property type="molecule type" value="Genomic_DNA"/>
</dbReference>
<evidence type="ECO:0000313" key="1">
    <source>
        <dbReference type="EMBL" id="GHO50368.1"/>
    </source>
</evidence>
<comment type="caution">
    <text evidence="1">The sequence shown here is derived from an EMBL/GenBank/DDBJ whole genome shotgun (WGS) entry which is preliminary data.</text>
</comment>
<dbReference type="Proteomes" id="UP000612362">
    <property type="component" value="Unassembled WGS sequence"/>
</dbReference>
<reference evidence="1" key="1">
    <citation type="submission" date="2020-10" db="EMBL/GenBank/DDBJ databases">
        <title>Taxonomic study of unclassified bacteria belonging to the class Ktedonobacteria.</title>
        <authorList>
            <person name="Yabe S."/>
            <person name="Wang C.M."/>
            <person name="Zheng Y."/>
            <person name="Sakai Y."/>
            <person name="Cavaletti L."/>
            <person name="Monciardini P."/>
            <person name="Donadio S."/>
        </authorList>
    </citation>
    <scope>NUCLEOTIDE SEQUENCE</scope>
    <source>
        <strain evidence="1">SOSP1-1</strain>
    </source>
</reference>
<proteinExistence type="predicted"/>
<gene>
    <name evidence="1" type="ORF">KSX_85310</name>
</gene>